<organism evidence="3 4">
    <name type="scientific">Luteimonas viscosa</name>
    <dbReference type="NCBI Taxonomy" id="1132694"/>
    <lineage>
        <taxon>Bacteria</taxon>
        <taxon>Pseudomonadati</taxon>
        <taxon>Pseudomonadota</taxon>
        <taxon>Gammaproteobacteria</taxon>
        <taxon>Lysobacterales</taxon>
        <taxon>Lysobacteraceae</taxon>
        <taxon>Luteimonas</taxon>
    </lineage>
</organism>
<dbReference type="AlphaFoldDB" id="A0A5D4XM39"/>
<dbReference type="InterPro" id="IPR019734">
    <property type="entry name" value="TPR_rpt"/>
</dbReference>
<sequence>MHRIRLPRSVVARRPRRLGLLLVATLAASPVLAAHAADPQQHAGQPLGTVEFPVSCNAGAQAAFDRALALLHHMTYPQAREAFRASASADPTCAMAHWGVAMTLFTPLWPTRPDAAALQEGWREVELARSLAPEDVRERGFIAAAGAFFRDPEQSDYWVRVRRWEAAQADLYDAFPDDVEVATFHALAHMAGAPPTGDEARQRAERAAAILVAMHQAHPGHPGAMHYLVHANDVPGREHESLDVTRRYDAAAPRNPHALHMPTHIYTRLGDWDRVISGNRRAAEAALEHPAGDRGQFVWDEFAHAIEYLVYAHLQQGDDVAAAGEMARLRAVPNLQPSAKTAFHLASIPSRLALERGDWAAAASLEPRQPGSLDWDRNTWPEAIVRFARGTGAARRQELAEARLQRARLGDLEAATRANGEDLFANHVRVLALALDGWIAQAAEDPTTARTRLEEAARLEASIPKPPVTPGPTLPAYEMLGDLLSLQQSHAQALAAYEQALSLYPNRFNSLLGAARAAEAAGEKTIAKRHYEGLLAVAAHATRPTPMAEARAYIGRDQQAPDRP</sequence>
<reference evidence="3 4" key="1">
    <citation type="submission" date="2019-08" db="EMBL/GenBank/DDBJ databases">
        <title>Luteimonas viscosus sp. nov., isolated from soil of a sunflower field.</title>
        <authorList>
            <person name="Jianli Z."/>
            <person name="Ying Z."/>
        </authorList>
    </citation>
    <scope>NUCLEOTIDE SEQUENCE [LARGE SCALE GENOMIC DNA]</scope>
    <source>
        <strain evidence="3 4">XBU10</strain>
    </source>
</reference>
<feature type="chain" id="PRO_5022792356" evidence="2">
    <location>
        <begin position="37"/>
        <end position="564"/>
    </location>
</feature>
<accession>A0A5D4XM39</accession>
<feature type="repeat" description="TPR" evidence="1">
    <location>
        <begin position="474"/>
        <end position="507"/>
    </location>
</feature>
<dbReference type="RefSeq" id="WP_149101441.1">
    <property type="nucleotide sequence ID" value="NZ_VTFT01000001.1"/>
</dbReference>
<name>A0A5D4XM39_9GAMM</name>
<dbReference type="InterPro" id="IPR011990">
    <property type="entry name" value="TPR-like_helical_dom_sf"/>
</dbReference>
<evidence type="ECO:0000256" key="1">
    <source>
        <dbReference type="PROSITE-ProRule" id="PRU00339"/>
    </source>
</evidence>
<proteinExistence type="predicted"/>
<evidence type="ECO:0000313" key="3">
    <source>
        <dbReference type="EMBL" id="TYT24891.1"/>
    </source>
</evidence>
<dbReference type="EMBL" id="VTFT01000001">
    <property type="protein sequence ID" value="TYT24891.1"/>
    <property type="molecule type" value="Genomic_DNA"/>
</dbReference>
<evidence type="ECO:0000313" key="4">
    <source>
        <dbReference type="Proteomes" id="UP000324973"/>
    </source>
</evidence>
<dbReference type="PROSITE" id="PS50005">
    <property type="entry name" value="TPR"/>
    <property type="match status" value="1"/>
</dbReference>
<keyword evidence="1" id="KW-0802">TPR repeat</keyword>
<comment type="caution">
    <text evidence="3">The sequence shown here is derived from an EMBL/GenBank/DDBJ whole genome shotgun (WGS) entry which is preliminary data.</text>
</comment>
<keyword evidence="2" id="KW-0732">Signal</keyword>
<dbReference type="Proteomes" id="UP000324973">
    <property type="component" value="Unassembled WGS sequence"/>
</dbReference>
<keyword evidence="4" id="KW-1185">Reference proteome</keyword>
<dbReference type="OrthoDB" id="9778494at2"/>
<dbReference type="Gene3D" id="1.25.40.10">
    <property type="entry name" value="Tetratricopeptide repeat domain"/>
    <property type="match status" value="2"/>
</dbReference>
<evidence type="ECO:0000256" key="2">
    <source>
        <dbReference type="SAM" id="SignalP"/>
    </source>
</evidence>
<dbReference type="SMART" id="SM00028">
    <property type="entry name" value="TPR"/>
    <property type="match status" value="2"/>
</dbReference>
<protein>
    <submittedName>
        <fullName evidence="3">Uncharacterized protein</fullName>
    </submittedName>
</protein>
<gene>
    <name evidence="3" type="ORF">FZO89_00570</name>
</gene>
<dbReference type="SUPFAM" id="SSF48452">
    <property type="entry name" value="TPR-like"/>
    <property type="match status" value="2"/>
</dbReference>
<dbReference type="PANTHER" id="PTHR45588">
    <property type="entry name" value="TPR DOMAIN-CONTAINING PROTEIN"/>
    <property type="match status" value="1"/>
</dbReference>
<dbReference type="PANTHER" id="PTHR45588:SF1">
    <property type="entry name" value="WW DOMAIN-CONTAINING PROTEIN"/>
    <property type="match status" value="1"/>
</dbReference>
<feature type="signal peptide" evidence="2">
    <location>
        <begin position="1"/>
        <end position="36"/>
    </location>
</feature>